<dbReference type="Proteomes" id="UP001500888">
    <property type="component" value="Unassembled WGS sequence"/>
</dbReference>
<dbReference type="InterPro" id="IPR029035">
    <property type="entry name" value="DHS-like_NAD/FAD-binding_dom"/>
</dbReference>
<dbReference type="Gene3D" id="3.40.50.970">
    <property type="match status" value="2"/>
</dbReference>
<evidence type="ECO:0000259" key="4">
    <source>
        <dbReference type="Pfam" id="PF00205"/>
    </source>
</evidence>
<dbReference type="InterPro" id="IPR012001">
    <property type="entry name" value="Thiamin_PyroP_enz_TPP-bd_dom"/>
</dbReference>
<dbReference type="CDD" id="cd00568">
    <property type="entry name" value="TPP_enzymes"/>
    <property type="match status" value="1"/>
</dbReference>
<dbReference type="EMBL" id="BAAAZR010000006">
    <property type="protein sequence ID" value="GAA3808682.1"/>
    <property type="molecule type" value="Genomic_DNA"/>
</dbReference>
<dbReference type="SUPFAM" id="SSF52518">
    <property type="entry name" value="Thiamin diphosphate-binding fold (THDP-binding)"/>
    <property type="match status" value="2"/>
</dbReference>
<reference evidence="8" key="1">
    <citation type="journal article" date="2019" name="Int. J. Syst. Evol. Microbiol.">
        <title>The Global Catalogue of Microorganisms (GCM) 10K type strain sequencing project: providing services to taxonomists for standard genome sequencing and annotation.</title>
        <authorList>
            <consortium name="The Broad Institute Genomics Platform"/>
            <consortium name="The Broad Institute Genome Sequencing Center for Infectious Disease"/>
            <person name="Wu L."/>
            <person name="Ma J."/>
        </authorList>
    </citation>
    <scope>NUCLEOTIDE SEQUENCE [LARGE SCALE GENOMIC DNA]</scope>
    <source>
        <strain evidence="8">JCM 16908</strain>
    </source>
</reference>
<dbReference type="PANTHER" id="PTHR18968:SF167">
    <property type="entry name" value="ACETOLACTATE SYNTHASE LARGE SUBUNIT ILVB2-RELATED"/>
    <property type="match status" value="1"/>
</dbReference>
<keyword evidence="2 3" id="KW-0786">Thiamine pyrophosphate</keyword>
<name>A0ABP7I6N4_9ACTN</name>
<evidence type="ECO:0000259" key="5">
    <source>
        <dbReference type="Pfam" id="PF02775"/>
    </source>
</evidence>
<evidence type="ECO:0000256" key="2">
    <source>
        <dbReference type="ARBA" id="ARBA00023052"/>
    </source>
</evidence>
<dbReference type="InterPro" id="IPR029061">
    <property type="entry name" value="THDP-binding"/>
</dbReference>
<organism evidence="7 8">
    <name type="scientific">Sphaerisporangium flaviroseum</name>
    <dbReference type="NCBI Taxonomy" id="509199"/>
    <lineage>
        <taxon>Bacteria</taxon>
        <taxon>Bacillati</taxon>
        <taxon>Actinomycetota</taxon>
        <taxon>Actinomycetes</taxon>
        <taxon>Streptosporangiales</taxon>
        <taxon>Streptosporangiaceae</taxon>
        <taxon>Sphaerisporangium</taxon>
    </lineage>
</organism>
<accession>A0ABP7I6N4</accession>
<proteinExistence type="inferred from homology"/>
<dbReference type="Gene3D" id="3.40.50.1220">
    <property type="entry name" value="TPP-binding domain"/>
    <property type="match status" value="1"/>
</dbReference>
<dbReference type="InterPro" id="IPR011766">
    <property type="entry name" value="TPP_enzyme_TPP-bd"/>
</dbReference>
<evidence type="ECO:0000259" key="6">
    <source>
        <dbReference type="Pfam" id="PF02776"/>
    </source>
</evidence>
<comment type="similarity">
    <text evidence="1 3">Belongs to the TPP enzyme family.</text>
</comment>
<sequence length="539" mass="55250">MEEGWGRTAGEVVAAGLAAHGVELVFGIPGTHNLGIYAALPAAGIGHVVPRHEQGAGYAADAYARVTGRPGVVLTTTGPGIMNAATAAAQAYSDSIPLLLLSPGMPRTSPPSGRGHLHEAKDQRAAMDALVGQSIRVDNHAALAAAIADAFAGFAAARPRPVHIEIPLDMVDEIADVEILGPLPGPRPVANPGAVARAAAMLTAARRPLVIAGGGTAESAGPLRRLAERHAIPVLTTFNGKGTLPEDHEQSLGAGVHSPAAADIFGEADVVLAVGTELGGADFWNGWPELGGRLIRLDIDPAQAHLNYTAAEALIGDAGPTLARLDEAMTGDGPPDGRPTRRWRSALAAYRAAEGARWLHALDAIHGVLARDAIVTGDSAMACYYGAAGNLPRYLPRGFLYPTGFGTLGYALPAAIGAKLAAPERQVVALTGDGGLMFTIAELATAVQQELCLPVVVFDNSGYGEIRAEMRARSMEPYAVDLAAPDFVALAAAMGAAGASAPTPEHLATELALALERPGPTLIVTPEASIPEGVNREGA</sequence>
<comment type="caution">
    <text evidence="7">The sequence shown here is derived from an EMBL/GenBank/DDBJ whole genome shotgun (WGS) entry which is preliminary data.</text>
</comment>
<feature type="domain" description="Thiamine pyrophosphate enzyme N-terminal TPP-binding" evidence="6">
    <location>
        <begin position="8"/>
        <end position="123"/>
    </location>
</feature>
<feature type="domain" description="Thiamine pyrophosphate enzyme central" evidence="4">
    <location>
        <begin position="195"/>
        <end position="325"/>
    </location>
</feature>
<evidence type="ECO:0000313" key="7">
    <source>
        <dbReference type="EMBL" id="GAA3808682.1"/>
    </source>
</evidence>
<dbReference type="InterPro" id="IPR000399">
    <property type="entry name" value="TPP-bd_CS"/>
</dbReference>
<dbReference type="InterPro" id="IPR045229">
    <property type="entry name" value="TPP_enz"/>
</dbReference>
<evidence type="ECO:0000256" key="3">
    <source>
        <dbReference type="RuleBase" id="RU362132"/>
    </source>
</evidence>
<dbReference type="SUPFAM" id="SSF52467">
    <property type="entry name" value="DHS-like NAD/FAD-binding domain"/>
    <property type="match status" value="1"/>
</dbReference>
<dbReference type="PANTHER" id="PTHR18968">
    <property type="entry name" value="THIAMINE PYROPHOSPHATE ENZYMES"/>
    <property type="match status" value="1"/>
</dbReference>
<evidence type="ECO:0000256" key="1">
    <source>
        <dbReference type="ARBA" id="ARBA00007812"/>
    </source>
</evidence>
<keyword evidence="8" id="KW-1185">Reference proteome</keyword>
<dbReference type="CDD" id="cd07035">
    <property type="entry name" value="TPP_PYR_POX_like"/>
    <property type="match status" value="1"/>
</dbReference>
<dbReference type="Pfam" id="PF00205">
    <property type="entry name" value="TPP_enzyme_M"/>
    <property type="match status" value="1"/>
</dbReference>
<dbReference type="PROSITE" id="PS00187">
    <property type="entry name" value="TPP_ENZYMES"/>
    <property type="match status" value="1"/>
</dbReference>
<dbReference type="Pfam" id="PF02775">
    <property type="entry name" value="TPP_enzyme_C"/>
    <property type="match status" value="1"/>
</dbReference>
<dbReference type="RefSeq" id="WP_344939493.1">
    <property type="nucleotide sequence ID" value="NZ_BAAAZR010000006.1"/>
</dbReference>
<protein>
    <submittedName>
        <fullName evidence="7">5-guanidino-2-oxopentanoate decarboxylase</fullName>
    </submittedName>
</protein>
<dbReference type="InterPro" id="IPR012000">
    <property type="entry name" value="Thiamin_PyroP_enz_cen_dom"/>
</dbReference>
<gene>
    <name evidence="7" type="ORF">GCM10022226_31040</name>
</gene>
<evidence type="ECO:0000313" key="8">
    <source>
        <dbReference type="Proteomes" id="UP001500888"/>
    </source>
</evidence>
<dbReference type="Pfam" id="PF02776">
    <property type="entry name" value="TPP_enzyme_N"/>
    <property type="match status" value="1"/>
</dbReference>
<feature type="domain" description="Thiamine pyrophosphate enzyme TPP-binding" evidence="5">
    <location>
        <begin position="384"/>
        <end position="524"/>
    </location>
</feature>